<dbReference type="PANTHER" id="PTHR37981">
    <property type="entry name" value="LIPASE 2"/>
    <property type="match status" value="1"/>
</dbReference>
<dbReference type="eggNOG" id="COG2755">
    <property type="taxonomic scope" value="Bacteria"/>
</dbReference>
<dbReference type="HOGENOM" id="CLU_038449_4_1_11"/>
<keyword evidence="2" id="KW-1015">Disulfide bond</keyword>
<feature type="chain" id="PRO_5003184575" evidence="3">
    <location>
        <begin position="34"/>
        <end position="355"/>
    </location>
</feature>
<evidence type="ECO:0000256" key="3">
    <source>
        <dbReference type="SAM" id="SignalP"/>
    </source>
</evidence>
<evidence type="ECO:0000256" key="2">
    <source>
        <dbReference type="PIRSR" id="PIRSR637460-2"/>
    </source>
</evidence>
<dbReference type="RefSeq" id="WP_014140089.1">
    <property type="nucleotide sequence ID" value="NC_016109.1"/>
</dbReference>
<feature type="disulfide bond" evidence="2">
    <location>
        <begin position="81"/>
        <end position="111"/>
    </location>
</feature>
<evidence type="ECO:0000259" key="4">
    <source>
        <dbReference type="Pfam" id="PF13472"/>
    </source>
</evidence>
<accession>E4NIK0</accession>
<organism evidence="5 6">
    <name type="scientific">Kitasatospora setae (strain ATCC 33774 / DSM 43861 / JCM 3304 / KCC A-0304 / NBRC 14216 / KM-6054)</name>
    <name type="common">Streptomyces setae</name>
    <dbReference type="NCBI Taxonomy" id="452652"/>
    <lineage>
        <taxon>Bacteria</taxon>
        <taxon>Bacillati</taxon>
        <taxon>Actinomycetota</taxon>
        <taxon>Actinomycetes</taxon>
        <taxon>Kitasatosporales</taxon>
        <taxon>Streptomycetaceae</taxon>
        <taxon>Kitasatospora</taxon>
    </lineage>
</organism>
<name>E4NIK0_KITSK</name>
<dbReference type="PANTHER" id="PTHR37981:SF1">
    <property type="entry name" value="SGNH HYDROLASE-TYPE ESTERASE DOMAIN-CONTAINING PROTEIN"/>
    <property type="match status" value="1"/>
</dbReference>
<dbReference type="CDD" id="cd01823">
    <property type="entry name" value="SEST_like"/>
    <property type="match status" value="1"/>
</dbReference>
<dbReference type="SUPFAM" id="SSF52266">
    <property type="entry name" value="SGNH hydrolase"/>
    <property type="match status" value="1"/>
</dbReference>
<evidence type="ECO:0000256" key="1">
    <source>
        <dbReference type="PIRSR" id="PIRSR637460-1"/>
    </source>
</evidence>
<keyword evidence="3" id="KW-0732">Signal</keyword>
<dbReference type="Pfam" id="PF13472">
    <property type="entry name" value="Lipase_GDSL_2"/>
    <property type="match status" value="1"/>
</dbReference>
<feature type="active site" evidence="1">
    <location>
        <position position="329"/>
    </location>
</feature>
<proteinExistence type="predicted"/>
<sequence>MPTATRKTTTAALRRAVVAAVTAVVLGSCPALAAPAAGAGPNRAPAGPGPAEPVPTVFFGDSLAAGFGIAPVSPDGDGPFCFRAVANYPAVATRLLAERGVPLDVRADVSCSGAAVHDFWTPQPLAADRRAAPQQDALAPDTRLLVGSVGGNTLSFGRVLKQCSATLRAGSLMPGDPVDPDQPAADCREFFEEGAGREWLEGRFVQVEAELTELLVRARLAAPGVRTVLVGYSRMVPADPAACLTPAPGQDALPFADIPPDALPFIDRVQRRLDDLTRRVAEAGGAAYVDLYDRTGDSTACAGPDRGVGGLLEDSELGPDGRRIPWYVHPNERGRDLQAEQVAAAVEPLLGRAAR</sequence>
<dbReference type="GO" id="GO:0016788">
    <property type="term" value="F:hydrolase activity, acting on ester bonds"/>
    <property type="evidence" value="ECO:0007669"/>
    <property type="project" value="InterPro"/>
</dbReference>
<dbReference type="PROSITE" id="PS51257">
    <property type="entry name" value="PROKAR_LIPOPROTEIN"/>
    <property type="match status" value="1"/>
</dbReference>
<dbReference type="KEGG" id="ksk:KSE_70400"/>
<dbReference type="AlphaFoldDB" id="E4NIK0"/>
<evidence type="ECO:0000313" key="5">
    <source>
        <dbReference type="EMBL" id="BAJ32798.1"/>
    </source>
</evidence>
<dbReference type="GO" id="GO:0006629">
    <property type="term" value="P:lipid metabolic process"/>
    <property type="evidence" value="ECO:0007669"/>
    <property type="project" value="TreeGrafter"/>
</dbReference>
<feature type="disulfide bond" evidence="2">
    <location>
        <begin position="243"/>
        <end position="301"/>
    </location>
</feature>
<dbReference type="InterPro" id="IPR036514">
    <property type="entry name" value="SGNH_hydro_sf"/>
</dbReference>
<dbReference type="EMBL" id="AP010968">
    <property type="protein sequence ID" value="BAJ32798.1"/>
    <property type="molecule type" value="Genomic_DNA"/>
</dbReference>
<keyword evidence="6" id="KW-1185">Reference proteome</keyword>
<dbReference type="Proteomes" id="UP000007076">
    <property type="component" value="Chromosome"/>
</dbReference>
<protein>
    <submittedName>
        <fullName evidence="5">Putative esterase</fullName>
    </submittedName>
</protein>
<evidence type="ECO:0000313" key="6">
    <source>
        <dbReference type="Proteomes" id="UP000007076"/>
    </source>
</evidence>
<dbReference type="PATRIC" id="fig|452652.3.peg.7074"/>
<dbReference type="InterPro" id="IPR013830">
    <property type="entry name" value="SGNH_hydro"/>
</dbReference>
<gene>
    <name evidence="5" type="ordered locus">KSE_70400</name>
</gene>
<dbReference type="Gene3D" id="3.40.50.1110">
    <property type="entry name" value="SGNH hydrolase"/>
    <property type="match status" value="1"/>
</dbReference>
<dbReference type="STRING" id="452652.KSE_70400"/>
<reference evidence="5 6" key="1">
    <citation type="journal article" date="2010" name="DNA Res.">
        <title>Genome sequence of Kitasatospora setae NBRC 14216T: an evolutionary snapshot of the family Streptomycetaceae.</title>
        <authorList>
            <person name="Ichikawa N."/>
            <person name="Oguchi A."/>
            <person name="Ikeda H."/>
            <person name="Ishikawa J."/>
            <person name="Kitani S."/>
            <person name="Watanabe Y."/>
            <person name="Nakamura S."/>
            <person name="Katano Y."/>
            <person name="Kishi E."/>
            <person name="Sasagawa M."/>
            <person name="Ankai A."/>
            <person name="Fukui S."/>
            <person name="Hashimoto Y."/>
            <person name="Kamata S."/>
            <person name="Otoguro M."/>
            <person name="Tanikawa S."/>
            <person name="Nihira T."/>
            <person name="Horinouchi S."/>
            <person name="Ohnishi Y."/>
            <person name="Hayakawa M."/>
            <person name="Kuzuyama T."/>
            <person name="Arisawa A."/>
            <person name="Nomoto F."/>
            <person name="Miura H."/>
            <person name="Takahashi Y."/>
            <person name="Fujita N."/>
        </authorList>
    </citation>
    <scope>NUCLEOTIDE SEQUENCE [LARGE SCALE GENOMIC DNA]</scope>
    <source>
        <strain evidence="6">ATCC 33774 / DSM 43861 / JCM 3304 / KCC A-0304 / NBRC 14216 / KM-6054</strain>
    </source>
</reference>
<feature type="active site" description="Nucleophile" evidence="1">
    <location>
        <position position="62"/>
    </location>
</feature>
<feature type="signal peptide" evidence="3">
    <location>
        <begin position="1"/>
        <end position="33"/>
    </location>
</feature>
<dbReference type="InterPro" id="IPR037460">
    <property type="entry name" value="SEST-like"/>
</dbReference>
<feature type="domain" description="SGNH hydrolase-type esterase" evidence="4">
    <location>
        <begin position="58"/>
        <end position="335"/>
    </location>
</feature>
<feature type="disulfide bond" evidence="2">
    <location>
        <begin position="163"/>
        <end position="187"/>
    </location>
</feature>